<dbReference type="AlphaFoldDB" id="A0A383CIX2"/>
<dbReference type="InterPro" id="IPR008551">
    <property type="entry name" value="TANGO2"/>
</dbReference>
<evidence type="ECO:0008006" key="2">
    <source>
        <dbReference type="Google" id="ProtNLM"/>
    </source>
</evidence>
<dbReference type="Pfam" id="PF05742">
    <property type="entry name" value="TANGO2"/>
    <property type="match status" value="1"/>
</dbReference>
<reference evidence="1" key="1">
    <citation type="submission" date="2018-05" db="EMBL/GenBank/DDBJ databases">
        <authorList>
            <person name="Lanie J.A."/>
            <person name="Ng W.-L."/>
            <person name="Kazmierczak K.M."/>
            <person name="Andrzejewski T.M."/>
            <person name="Davidsen T.M."/>
            <person name="Wayne K.J."/>
            <person name="Tettelin H."/>
            <person name="Glass J.I."/>
            <person name="Rusch D."/>
            <person name="Podicherti R."/>
            <person name="Tsui H.-C.T."/>
            <person name="Winkler M.E."/>
        </authorList>
    </citation>
    <scope>NUCLEOTIDE SEQUENCE</scope>
</reference>
<organism evidence="1">
    <name type="scientific">marine metagenome</name>
    <dbReference type="NCBI Taxonomy" id="408172"/>
    <lineage>
        <taxon>unclassified sequences</taxon>
        <taxon>metagenomes</taxon>
        <taxon>ecological metagenomes</taxon>
    </lineage>
</organism>
<dbReference type="PANTHER" id="PTHR17985">
    <property type="entry name" value="SER/THR-RICH PROTEIN T10 IN DGCR REGION"/>
    <property type="match status" value="1"/>
</dbReference>
<dbReference type="EMBL" id="UINC01208815">
    <property type="protein sequence ID" value="SVE31548.1"/>
    <property type="molecule type" value="Genomic_DNA"/>
</dbReference>
<protein>
    <recommendedName>
        <fullName evidence="2">NRDE family protein</fullName>
    </recommendedName>
</protein>
<evidence type="ECO:0000313" key="1">
    <source>
        <dbReference type="EMBL" id="SVE31548.1"/>
    </source>
</evidence>
<gene>
    <name evidence="1" type="ORF">METZ01_LOCUS484402</name>
</gene>
<proteinExistence type="predicted"/>
<accession>A0A383CIX2</accession>
<feature type="non-terminal residue" evidence="1">
    <location>
        <position position="140"/>
    </location>
</feature>
<sequence length="140" mass="15557">VFTVCFILIGIRANTTYPFVIAANRDEFHHRATEVAGFWPDHPALCAGRDLEAGGSWMGITRSGRFAALTNFSEAQSMLNPRSRGQLVRDYLLGSAPAEQFISDQQPEFDSFGGFNLLIGDWSSGIHWISNRHPISKTLE</sequence>
<name>A0A383CIX2_9ZZZZ</name>
<feature type="non-terminal residue" evidence="1">
    <location>
        <position position="1"/>
    </location>
</feature>
<dbReference type="PANTHER" id="PTHR17985:SF8">
    <property type="entry name" value="TRANSPORT AND GOLGI ORGANIZATION PROTEIN 2 HOMOLOG"/>
    <property type="match status" value="1"/>
</dbReference>